<sequence>MKMSKAEERSVDLATQKMLRKANEEDIVVAWDRFESMQPQCGFGELGICCRICNMGPCRIDPFGDGAQRGVCGANADTIVARNLARMIAAGAAAHSDHGRDVAHALLLSAQGKAGAYKIKDKAKLASLAGEYGIKVEGRKKEEIAEDLANKVLNEFGQQHGELRMALRAPKKRVELWRKLGIMPRGMDREIVEMMHRTNMGVGNDYKNILLHGLRAALSDGWGGSMLATELSDVLFGTPEPIRGKSNLGVLAEDEVNVVVHGHEPTLSEVVVEASRDPELLELIKGNGAKGINIAGICCTSNEILMRHGIPIAGNFLQQELALITGAVDLMMVDVQCLMPALSNVADCFHTKLITTSPKCKFPGVEHIEFKEEKAYEIAKDILKLAIENYKDRKKERVSIPKENEDLIAGFTAESVFNFLGGKYRATYRPLNDAIIAGRLRGAAGVVGCNNPNLKHNYAHIEMAKELIKNDVLVVTTGCSAIADAEAGLLQPETAFKYAGKGLQEICETVGIPPVLHLGSCVDNSRILITLTNVVNEGGLGEDISDLPVAGAAPEWMSEKAISIGFYCVASGVFTVFGTPHPILGSSNVTDFVCEGLEDMVGGKFAFEADPIKAAHLMIEHIDKKREALKLKPLMYQ</sequence>
<dbReference type="InterPro" id="IPR011254">
    <property type="entry name" value="Prismane-like_sf"/>
</dbReference>
<feature type="binding site" evidence="10">
    <location>
        <position position="521"/>
    </location>
    <ligand>
        <name>[Ni-4Fe-4S] cluster</name>
        <dbReference type="ChEBI" id="CHEBI:47739"/>
    </ligand>
</feature>
<gene>
    <name evidence="11" type="primary">cooS</name>
    <name evidence="11" type="ORF">E3J84_06475</name>
</gene>
<organism evidence="11 12">
    <name type="scientific">Aerophobetes bacterium</name>
    <dbReference type="NCBI Taxonomy" id="2030807"/>
    <lineage>
        <taxon>Bacteria</taxon>
        <taxon>Candidatus Aerophobota</taxon>
    </lineage>
</organism>
<evidence type="ECO:0000256" key="8">
    <source>
        <dbReference type="ARBA" id="ARBA00048733"/>
    </source>
</evidence>
<keyword evidence="5 9" id="KW-0560">Oxidoreductase</keyword>
<dbReference type="GO" id="GO:0051539">
    <property type="term" value="F:4 iron, 4 sulfur cluster binding"/>
    <property type="evidence" value="ECO:0007669"/>
    <property type="project" value="UniProtKB-UniRule"/>
</dbReference>
<evidence type="ECO:0000313" key="12">
    <source>
        <dbReference type="Proteomes" id="UP000316360"/>
    </source>
</evidence>
<feature type="binding site" evidence="10">
    <location>
        <position position="337"/>
    </location>
    <ligand>
        <name>[Ni-4Fe-4S] cluster</name>
        <dbReference type="ChEBI" id="CHEBI:47739"/>
    </ligand>
</feature>
<dbReference type="NCBIfam" id="TIGR01702">
    <property type="entry name" value="CO_DH_cata"/>
    <property type="match status" value="1"/>
</dbReference>
<dbReference type="GO" id="GO:0016151">
    <property type="term" value="F:nickel cation binding"/>
    <property type="evidence" value="ECO:0007669"/>
    <property type="project" value="InterPro"/>
</dbReference>
<feature type="binding site" evidence="10">
    <location>
        <position position="72"/>
    </location>
    <ligand>
        <name>[4Fe-4S] cluster</name>
        <dbReference type="ChEBI" id="CHEBI:49883"/>
        <label>2</label>
    </ligand>
</feature>
<dbReference type="PANTHER" id="PTHR30109">
    <property type="entry name" value="HYDROXYLAMINE REDUCTASE"/>
    <property type="match status" value="1"/>
</dbReference>
<dbReference type="Gene3D" id="1.20.1270.30">
    <property type="match status" value="1"/>
</dbReference>
<evidence type="ECO:0000256" key="9">
    <source>
        <dbReference type="PIRNR" id="PIRNR005023"/>
    </source>
</evidence>
<protein>
    <recommendedName>
        <fullName evidence="9">Carbon monoxide dehydrogenase</fullName>
        <ecNumber evidence="9">1.2.7.4</ecNumber>
    </recommendedName>
</protein>
<name>A0A523RRC8_UNCAE</name>
<dbReference type="Proteomes" id="UP000316360">
    <property type="component" value="Unassembled WGS sequence"/>
</dbReference>
<feature type="binding site" evidence="10">
    <location>
        <position position="50"/>
    </location>
    <ligand>
        <name>[4Fe-4S] cluster</name>
        <dbReference type="ChEBI" id="CHEBI:49883"/>
        <label>2</label>
    </ligand>
</feature>
<comment type="catalytic activity">
    <reaction evidence="8 9">
        <text>CO + 2 oxidized [2Fe-2S]-[ferredoxin] + H2O = 2 reduced [2Fe-2S]-[ferredoxin] + CO2 + 2 H(+)</text>
        <dbReference type="Rhea" id="RHEA:21040"/>
        <dbReference type="Rhea" id="RHEA-COMP:10000"/>
        <dbReference type="Rhea" id="RHEA-COMP:10001"/>
        <dbReference type="ChEBI" id="CHEBI:15377"/>
        <dbReference type="ChEBI" id="CHEBI:15378"/>
        <dbReference type="ChEBI" id="CHEBI:16526"/>
        <dbReference type="ChEBI" id="CHEBI:17245"/>
        <dbReference type="ChEBI" id="CHEBI:33737"/>
        <dbReference type="ChEBI" id="CHEBI:33738"/>
        <dbReference type="EC" id="1.2.7.4"/>
    </reaction>
</comment>
<evidence type="ECO:0000256" key="1">
    <source>
        <dbReference type="ARBA" id="ARBA00001966"/>
    </source>
</evidence>
<dbReference type="GO" id="GO:0042542">
    <property type="term" value="P:response to hydrogen peroxide"/>
    <property type="evidence" value="ECO:0007669"/>
    <property type="project" value="TreeGrafter"/>
</dbReference>
<keyword evidence="6 9" id="KW-0408">Iron</keyword>
<dbReference type="GO" id="GO:0006091">
    <property type="term" value="P:generation of precursor metabolites and energy"/>
    <property type="evidence" value="ECO:0007669"/>
    <property type="project" value="InterPro"/>
</dbReference>
<dbReference type="InterPro" id="IPR010047">
    <property type="entry name" value="CODH"/>
</dbReference>
<feature type="binding site" evidence="10">
    <location>
        <position position="53"/>
    </location>
    <ligand>
        <name>[4Fe-4S] cluster</name>
        <dbReference type="ChEBI" id="CHEBI:49883"/>
        <label>2</label>
    </ligand>
</feature>
<dbReference type="Gene3D" id="3.40.50.2030">
    <property type="match status" value="2"/>
</dbReference>
<dbReference type="Pfam" id="PF03063">
    <property type="entry name" value="Prismane"/>
    <property type="match status" value="1"/>
</dbReference>
<evidence type="ECO:0000256" key="7">
    <source>
        <dbReference type="ARBA" id="ARBA00023014"/>
    </source>
</evidence>
<dbReference type="SUPFAM" id="SSF56821">
    <property type="entry name" value="Prismane protein-like"/>
    <property type="match status" value="1"/>
</dbReference>
<keyword evidence="3 10" id="KW-0533">Nickel</keyword>
<dbReference type="GO" id="GO:0043885">
    <property type="term" value="F:anaerobic carbon-monoxide dehydrogenase activity"/>
    <property type="evidence" value="ECO:0007669"/>
    <property type="project" value="UniProtKB-UniRule"/>
</dbReference>
<dbReference type="PANTHER" id="PTHR30109:SF4">
    <property type="entry name" value="CARBON MONOXIDE DEHYDROGENASE"/>
    <property type="match status" value="1"/>
</dbReference>
<evidence type="ECO:0000256" key="2">
    <source>
        <dbReference type="ARBA" id="ARBA00022485"/>
    </source>
</evidence>
<reference evidence="11 12" key="1">
    <citation type="submission" date="2019-03" db="EMBL/GenBank/DDBJ databases">
        <title>Metabolic potential of uncultured bacteria and archaea associated with petroleum seepage in deep-sea sediments.</title>
        <authorList>
            <person name="Dong X."/>
            <person name="Hubert C."/>
        </authorList>
    </citation>
    <scope>NUCLEOTIDE SEQUENCE [LARGE SCALE GENOMIC DNA]</scope>
    <source>
        <strain evidence="11">E44_bin7</strain>
    </source>
</reference>
<feature type="binding site" evidence="10">
    <location>
        <position position="299"/>
    </location>
    <ligand>
        <name>[Ni-4Fe-4S] cluster</name>
        <dbReference type="ChEBI" id="CHEBI:47739"/>
    </ligand>
</feature>
<evidence type="ECO:0000256" key="4">
    <source>
        <dbReference type="ARBA" id="ARBA00022723"/>
    </source>
</evidence>
<dbReference type="InterPro" id="IPR016099">
    <property type="entry name" value="Prismane-like_a/b-sand"/>
</dbReference>
<dbReference type="InterPro" id="IPR004137">
    <property type="entry name" value="HCP/CODH"/>
</dbReference>
<proteinExistence type="predicted"/>
<dbReference type="AlphaFoldDB" id="A0A523RRC8"/>
<evidence type="ECO:0000256" key="5">
    <source>
        <dbReference type="ARBA" id="ARBA00023002"/>
    </source>
</evidence>
<evidence type="ECO:0000313" key="11">
    <source>
        <dbReference type="EMBL" id="TET08201.1"/>
    </source>
</evidence>
<feature type="binding site" evidence="10">
    <location>
        <position position="449"/>
    </location>
    <ligand>
        <name>[Ni-4Fe-4S] cluster</name>
        <dbReference type="ChEBI" id="CHEBI:47739"/>
    </ligand>
</feature>
<comment type="caution">
    <text evidence="11">The sequence shown here is derived from an EMBL/GenBank/DDBJ whole genome shotgun (WGS) entry which is preliminary data.</text>
</comment>
<keyword evidence="4 9" id="KW-0479">Metal-binding</keyword>
<dbReference type="PIRSF" id="PIRSF005023">
    <property type="entry name" value="CODH"/>
    <property type="match status" value="1"/>
</dbReference>
<feature type="binding site" evidence="10">
    <location>
        <position position="479"/>
    </location>
    <ligand>
        <name>[Ni-4Fe-4S] cluster</name>
        <dbReference type="ChEBI" id="CHEBI:47739"/>
    </ligand>
</feature>
<accession>A0A523RRC8</accession>
<feature type="binding site" evidence="10">
    <location>
        <position position="263"/>
    </location>
    <ligand>
        <name>[Ni-4Fe-4S] cluster</name>
        <dbReference type="ChEBI" id="CHEBI:47739"/>
    </ligand>
</feature>
<evidence type="ECO:0000256" key="10">
    <source>
        <dbReference type="PIRSR" id="PIRSR005023-1"/>
    </source>
</evidence>
<dbReference type="InterPro" id="IPR016101">
    <property type="entry name" value="CO_DH_a-bundle"/>
</dbReference>
<keyword evidence="2 9" id="KW-0004">4Fe-4S</keyword>
<dbReference type="GO" id="GO:0004601">
    <property type="term" value="F:peroxidase activity"/>
    <property type="evidence" value="ECO:0007669"/>
    <property type="project" value="TreeGrafter"/>
</dbReference>
<evidence type="ECO:0000256" key="6">
    <source>
        <dbReference type="ARBA" id="ARBA00023004"/>
    </source>
</evidence>
<dbReference type="EMBL" id="SOKJ01000372">
    <property type="protein sequence ID" value="TET08201.1"/>
    <property type="molecule type" value="Genomic_DNA"/>
</dbReference>
<keyword evidence="7 9" id="KW-0411">Iron-sulfur</keyword>
<comment type="cofactor">
    <cofactor evidence="1">
        <name>[4Fe-4S] cluster</name>
        <dbReference type="ChEBI" id="CHEBI:49883"/>
    </cofactor>
</comment>
<feature type="binding site" evidence="10">
    <location>
        <position position="58"/>
    </location>
    <ligand>
        <name>[4Fe-4S] cluster</name>
        <dbReference type="ChEBI" id="CHEBI:49883"/>
        <label>2</label>
    </ligand>
</feature>
<feature type="binding site" evidence="10">
    <location>
        <position position="49"/>
    </location>
    <ligand>
        <name>[4Fe-4S] cluster</name>
        <dbReference type="ChEBI" id="CHEBI:49883"/>
        <label>1</label>
        <note>ligand shared between dimeric partners</note>
    </ligand>
</feature>
<dbReference type="CDD" id="cd01915">
    <property type="entry name" value="CODH"/>
    <property type="match status" value="1"/>
</dbReference>
<dbReference type="GO" id="GO:0050418">
    <property type="term" value="F:hydroxylamine reductase activity"/>
    <property type="evidence" value="ECO:0007669"/>
    <property type="project" value="TreeGrafter"/>
</dbReference>
<feature type="binding site" evidence="10">
    <location>
        <position position="41"/>
    </location>
    <ligand>
        <name>[4Fe-4S] cluster</name>
        <dbReference type="ChEBI" id="CHEBI:49883"/>
        <label>1</label>
        <note>ligand shared between dimeric partners</note>
    </ligand>
</feature>
<evidence type="ECO:0000256" key="3">
    <source>
        <dbReference type="ARBA" id="ARBA00022596"/>
    </source>
</evidence>
<dbReference type="EC" id="1.2.7.4" evidence="9"/>